<organism evidence="6 7">
    <name type="scientific">Rhizobium rosettiformans W3</name>
    <dbReference type="NCBI Taxonomy" id="538378"/>
    <lineage>
        <taxon>Bacteria</taxon>
        <taxon>Pseudomonadati</taxon>
        <taxon>Pseudomonadota</taxon>
        <taxon>Alphaproteobacteria</taxon>
        <taxon>Hyphomicrobiales</taxon>
        <taxon>Rhizobiaceae</taxon>
        <taxon>Rhizobium/Agrobacterium group</taxon>
        <taxon>Rhizobium</taxon>
    </lineage>
</organism>
<dbReference type="Pfam" id="PF00440">
    <property type="entry name" value="TetR_N"/>
    <property type="match status" value="1"/>
</dbReference>
<dbReference type="PANTHER" id="PTHR30055">
    <property type="entry name" value="HTH-TYPE TRANSCRIPTIONAL REGULATOR RUTR"/>
    <property type="match status" value="1"/>
</dbReference>
<keyword evidence="2 4" id="KW-0238">DNA-binding</keyword>
<dbReference type="Gene3D" id="1.10.357.10">
    <property type="entry name" value="Tetracycline Repressor, domain 2"/>
    <property type="match status" value="1"/>
</dbReference>
<dbReference type="RefSeq" id="WP_136543076.1">
    <property type="nucleotide sequence ID" value="NZ_STGU01000019.1"/>
</dbReference>
<sequence>MKLRQTRSRQTREQILAVARELFARQGFDQTSIDQIASAAKVAKSSVFAHFGDKTNLLAALGLTEIEPMAEAGRKGMGIDPDAPLETQIFSLLKPWLDYFCREPAFAGLYLSQAAIVSGPYTETFMRLCFELEDQIADLFARAMPSLTAEQSRTYARGVQALFHEVIVFEMSEGLKQSRPNPAPPQALLSTMLAVWVSGVRAQQTSKA</sequence>
<evidence type="ECO:0000313" key="6">
    <source>
        <dbReference type="EMBL" id="THV31700.1"/>
    </source>
</evidence>
<dbReference type="PANTHER" id="PTHR30055:SF234">
    <property type="entry name" value="HTH-TYPE TRANSCRIPTIONAL REGULATOR BETI"/>
    <property type="match status" value="1"/>
</dbReference>
<reference evidence="6 7" key="1">
    <citation type="submission" date="2019-04" db="EMBL/GenBank/DDBJ databases">
        <title>genome sequence of strain W3.</title>
        <authorList>
            <person name="Gao J."/>
            <person name="Sun J."/>
        </authorList>
    </citation>
    <scope>NUCLEOTIDE SEQUENCE [LARGE SCALE GENOMIC DNA]</scope>
    <source>
        <strain evidence="6 7">W3</strain>
    </source>
</reference>
<dbReference type="Proteomes" id="UP000307378">
    <property type="component" value="Unassembled WGS sequence"/>
</dbReference>
<dbReference type="PROSITE" id="PS50977">
    <property type="entry name" value="HTH_TETR_2"/>
    <property type="match status" value="1"/>
</dbReference>
<accession>A0A4S8PLP4</accession>
<dbReference type="FunFam" id="1.10.10.60:FF:000141">
    <property type="entry name" value="TetR family transcriptional regulator"/>
    <property type="match status" value="1"/>
</dbReference>
<dbReference type="InterPro" id="IPR009057">
    <property type="entry name" value="Homeodomain-like_sf"/>
</dbReference>
<dbReference type="SUPFAM" id="SSF46689">
    <property type="entry name" value="Homeodomain-like"/>
    <property type="match status" value="1"/>
</dbReference>
<dbReference type="AlphaFoldDB" id="A0A4S8PLP4"/>
<evidence type="ECO:0000256" key="4">
    <source>
        <dbReference type="PROSITE-ProRule" id="PRU00335"/>
    </source>
</evidence>
<dbReference type="GO" id="GO:0000976">
    <property type="term" value="F:transcription cis-regulatory region binding"/>
    <property type="evidence" value="ECO:0007669"/>
    <property type="project" value="TreeGrafter"/>
</dbReference>
<evidence type="ECO:0000259" key="5">
    <source>
        <dbReference type="PROSITE" id="PS50977"/>
    </source>
</evidence>
<dbReference type="InterPro" id="IPR050109">
    <property type="entry name" value="HTH-type_TetR-like_transc_reg"/>
</dbReference>
<evidence type="ECO:0000256" key="2">
    <source>
        <dbReference type="ARBA" id="ARBA00023125"/>
    </source>
</evidence>
<evidence type="ECO:0000313" key="7">
    <source>
        <dbReference type="Proteomes" id="UP000307378"/>
    </source>
</evidence>
<feature type="domain" description="HTH tetR-type" evidence="5">
    <location>
        <begin position="9"/>
        <end position="69"/>
    </location>
</feature>
<name>A0A4S8PLP4_9HYPH</name>
<comment type="caution">
    <text evidence="6">The sequence shown here is derived from an EMBL/GenBank/DDBJ whole genome shotgun (WGS) entry which is preliminary data.</text>
</comment>
<feature type="DNA-binding region" description="H-T-H motif" evidence="4">
    <location>
        <begin position="32"/>
        <end position="51"/>
    </location>
</feature>
<proteinExistence type="predicted"/>
<keyword evidence="3" id="KW-0804">Transcription</keyword>
<dbReference type="EMBL" id="STGU01000019">
    <property type="protein sequence ID" value="THV31700.1"/>
    <property type="molecule type" value="Genomic_DNA"/>
</dbReference>
<dbReference type="PRINTS" id="PR00455">
    <property type="entry name" value="HTHTETR"/>
</dbReference>
<gene>
    <name evidence="6" type="ORF">FAA86_21675</name>
</gene>
<dbReference type="InterPro" id="IPR001647">
    <property type="entry name" value="HTH_TetR"/>
</dbReference>
<dbReference type="GO" id="GO:0003700">
    <property type="term" value="F:DNA-binding transcription factor activity"/>
    <property type="evidence" value="ECO:0007669"/>
    <property type="project" value="TreeGrafter"/>
</dbReference>
<keyword evidence="1" id="KW-0805">Transcription regulation</keyword>
<protein>
    <submittedName>
        <fullName evidence="6">TetR/AcrR family transcriptional regulator</fullName>
    </submittedName>
</protein>
<evidence type="ECO:0000256" key="1">
    <source>
        <dbReference type="ARBA" id="ARBA00023015"/>
    </source>
</evidence>
<evidence type="ECO:0000256" key="3">
    <source>
        <dbReference type="ARBA" id="ARBA00023163"/>
    </source>
</evidence>